<evidence type="ECO:0000313" key="2">
    <source>
        <dbReference type="WBParaSite" id="MhA1_Contig213.frz3.gene55"/>
    </source>
</evidence>
<sequence>MSKQEPEQPVQKVEDALNICTGKLTQARKLLEEENSAIRQDVDLVDTD</sequence>
<dbReference type="AlphaFoldDB" id="A0A1I8BF37"/>
<proteinExistence type="predicted"/>
<protein>
    <submittedName>
        <fullName evidence="2">Exodeoxyribonuclease VII</fullName>
    </submittedName>
</protein>
<name>A0A1I8BF37_MELHA</name>
<reference evidence="2" key="1">
    <citation type="submission" date="2016-11" db="UniProtKB">
        <authorList>
            <consortium name="WormBaseParasite"/>
        </authorList>
    </citation>
    <scope>IDENTIFICATION</scope>
</reference>
<keyword evidence="1" id="KW-1185">Reference proteome</keyword>
<dbReference type="Proteomes" id="UP000095281">
    <property type="component" value="Unplaced"/>
</dbReference>
<evidence type="ECO:0000313" key="1">
    <source>
        <dbReference type="Proteomes" id="UP000095281"/>
    </source>
</evidence>
<dbReference type="WBParaSite" id="MhA1_Contig213.frz3.gene55">
    <property type="protein sequence ID" value="MhA1_Contig213.frz3.gene55"/>
    <property type="gene ID" value="MhA1_Contig213.frz3.gene55"/>
</dbReference>
<organism evidence="1 2">
    <name type="scientific">Meloidogyne hapla</name>
    <name type="common">Root-knot nematode worm</name>
    <dbReference type="NCBI Taxonomy" id="6305"/>
    <lineage>
        <taxon>Eukaryota</taxon>
        <taxon>Metazoa</taxon>
        <taxon>Ecdysozoa</taxon>
        <taxon>Nematoda</taxon>
        <taxon>Chromadorea</taxon>
        <taxon>Rhabditida</taxon>
        <taxon>Tylenchina</taxon>
        <taxon>Tylenchomorpha</taxon>
        <taxon>Tylenchoidea</taxon>
        <taxon>Meloidogynidae</taxon>
        <taxon>Meloidogyninae</taxon>
        <taxon>Meloidogyne</taxon>
    </lineage>
</organism>
<accession>A0A1I8BF37</accession>